<keyword evidence="2" id="KW-1185">Reference proteome</keyword>
<reference evidence="1 2" key="1">
    <citation type="submission" date="2019-11" db="EMBL/GenBank/DDBJ databases">
        <title>Comparative genomics of hydrocarbon-degrading Desulfosarcina strains.</title>
        <authorList>
            <person name="Watanabe M."/>
            <person name="Kojima H."/>
            <person name="Fukui M."/>
        </authorList>
    </citation>
    <scope>NUCLEOTIDE SEQUENCE [LARGE SCALE GENOMIC DNA]</scope>
    <source>
        <strain evidence="1 2">PP31</strain>
    </source>
</reference>
<dbReference type="AlphaFoldDB" id="A0A5K7Z847"/>
<dbReference type="KEGG" id="dwd:DSCW_46450"/>
<accession>A0A5K7Z847</accession>
<proteinExistence type="predicted"/>
<protein>
    <submittedName>
        <fullName evidence="1">Uncharacterized protein</fullName>
    </submittedName>
</protein>
<dbReference type="EMBL" id="AP021875">
    <property type="protein sequence ID" value="BBO77228.1"/>
    <property type="molecule type" value="Genomic_DNA"/>
</dbReference>
<dbReference type="Proteomes" id="UP000427769">
    <property type="component" value="Chromosome"/>
</dbReference>
<evidence type="ECO:0000313" key="1">
    <source>
        <dbReference type="EMBL" id="BBO77228.1"/>
    </source>
</evidence>
<gene>
    <name evidence="1" type="ORF">DSCW_46450</name>
</gene>
<sequence length="69" mass="8033">MQGFEDGLEEARQKAEFDQFFDSYESSYALTLAYPDDILLETARKYDIETEGRPKKDIVKELFIKKGGF</sequence>
<name>A0A5K7Z847_9BACT</name>
<organism evidence="1 2">
    <name type="scientific">Desulfosarcina widdelii</name>
    <dbReference type="NCBI Taxonomy" id="947919"/>
    <lineage>
        <taxon>Bacteria</taxon>
        <taxon>Pseudomonadati</taxon>
        <taxon>Thermodesulfobacteriota</taxon>
        <taxon>Desulfobacteria</taxon>
        <taxon>Desulfobacterales</taxon>
        <taxon>Desulfosarcinaceae</taxon>
        <taxon>Desulfosarcina</taxon>
    </lineage>
</organism>
<evidence type="ECO:0000313" key="2">
    <source>
        <dbReference type="Proteomes" id="UP000427769"/>
    </source>
</evidence>